<keyword evidence="1" id="KW-1133">Transmembrane helix</keyword>
<sequence length="316" mass="34899">MREKSKKHGGFTLVEMIISFALLAILMTPIYSMIISTMNHNKSGEIKQTASLKGQELFEEIKNEDIYPVIDGGNITGIKIGDTVSPTSINPESGKREVTKDIGNGYEAKVSITKNNSINLDKTVTSIATSDFSVNLSGPTTLGTLTVGLNSEKEGILHYTDSEDVLNLVVNTKTEGNKKLIVIKDRDNNVIKDKDGNELSGELEVSDEEKDNQIKLTLNFDDYKVSRETDPTKLRSFKVSVYNQDDVPLNICLQKSMDLDVSVDTKMGNVRTFDNRTSSSNRLGELYDIDVVITQTTNGETKVIFTGKTSQNININ</sequence>
<keyword evidence="1" id="KW-0472">Membrane</keyword>
<dbReference type="EMBL" id="JBJIAB010000003">
    <property type="protein sequence ID" value="MFL0164261.1"/>
    <property type="molecule type" value="Genomic_DNA"/>
</dbReference>
<evidence type="ECO:0000256" key="1">
    <source>
        <dbReference type="SAM" id="Phobius"/>
    </source>
</evidence>
<feature type="transmembrane region" description="Helical" evidence="1">
    <location>
        <begin position="12"/>
        <end position="34"/>
    </location>
</feature>
<dbReference type="InterPro" id="IPR012902">
    <property type="entry name" value="N_methyl_site"/>
</dbReference>
<protein>
    <submittedName>
        <fullName evidence="2">Prepilin-type N-terminal cleavage/methylation domain-containing protein</fullName>
    </submittedName>
</protein>
<reference evidence="2 3" key="1">
    <citation type="submission" date="2024-11" db="EMBL/GenBank/DDBJ databases">
        <authorList>
            <person name="Heng Y.C."/>
            <person name="Lim A.C.H."/>
            <person name="Lee J.K.Y."/>
            <person name="Kittelmann S."/>
        </authorList>
    </citation>
    <scope>NUCLEOTIDE SEQUENCE [LARGE SCALE GENOMIC DNA]</scope>
    <source>
        <strain evidence="2 3">WILCCON 0112</strain>
    </source>
</reference>
<accession>A0ABW8S0R7</accession>
<name>A0ABW8S0R7_9CLOT</name>
<keyword evidence="3" id="KW-1185">Reference proteome</keyword>
<gene>
    <name evidence="2" type="ORF">ACJDTP_04155</name>
</gene>
<dbReference type="RefSeq" id="WP_406760578.1">
    <property type="nucleotide sequence ID" value="NZ_JBJIAB010000003.1"/>
</dbReference>
<comment type="caution">
    <text evidence="2">The sequence shown here is derived from an EMBL/GenBank/DDBJ whole genome shotgun (WGS) entry which is preliminary data.</text>
</comment>
<keyword evidence="1" id="KW-0812">Transmembrane</keyword>
<evidence type="ECO:0000313" key="2">
    <source>
        <dbReference type="EMBL" id="MFL0164261.1"/>
    </source>
</evidence>
<evidence type="ECO:0000313" key="3">
    <source>
        <dbReference type="Proteomes" id="UP001623600"/>
    </source>
</evidence>
<dbReference type="NCBIfam" id="TIGR02532">
    <property type="entry name" value="IV_pilin_GFxxxE"/>
    <property type="match status" value="1"/>
</dbReference>
<proteinExistence type="predicted"/>
<dbReference type="Proteomes" id="UP001623600">
    <property type="component" value="Unassembled WGS sequence"/>
</dbReference>
<dbReference type="Pfam" id="PF07963">
    <property type="entry name" value="N_methyl"/>
    <property type="match status" value="1"/>
</dbReference>
<organism evidence="2 3">
    <name type="scientific">Candidatus Clostridium helianthi</name>
    <dbReference type="NCBI Taxonomy" id="3381660"/>
    <lineage>
        <taxon>Bacteria</taxon>
        <taxon>Bacillati</taxon>
        <taxon>Bacillota</taxon>
        <taxon>Clostridia</taxon>
        <taxon>Eubacteriales</taxon>
        <taxon>Clostridiaceae</taxon>
        <taxon>Clostridium</taxon>
    </lineage>
</organism>